<feature type="compositionally biased region" description="Polar residues" evidence="5">
    <location>
        <begin position="67"/>
        <end position="76"/>
    </location>
</feature>
<dbReference type="InterPro" id="IPR001245">
    <property type="entry name" value="Ser-Thr/Tyr_kinase_cat_dom"/>
</dbReference>
<dbReference type="OrthoDB" id="4062651at2759"/>
<dbReference type="AlphaFoldDB" id="A0A4V2MXJ3"/>
<dbReference type="GO" id="GO:0004674">
    <property type="term" value="F:protein serine/threonine kinase activity"/>
    <property type="evidence" value="ECO:0007669"/>
    <property type="project" value="TreeGrafter"/>
</dbReference>
<dbReference type="Proteomes" id="UP000292702">
    <property type="component" value="Unassembled WGS sequence"/>
</dbReference>
<evidence type="ECO:0000259" key="6">
    <source>
        <dbReference type="PROSITE" id="PS50011"/>
    </source>
</evidence>
<dbReference type="Gene3D" id="3.30.200.20">
    <property type="entry name" value="Phosphorylase Kinase, domain 1"/>
    <property type="match status" value="1"/>
</dbReference>
<dbReference type="Pfam" id="PF07714">
    <property type="entry name" value="PK_Tyr_Ser-Thr"/>
    <property type="match status" value="1"/>
</dbReference>
<dbReference type="InterPro" id="IPR000719">
    <property type="entry name" value="Prot_kinase_dom"/>
</dbReference>
<feature type="compositionally biased region" description="Acidic residues" evidence="5">
    <location>
        <begin position="291"/>
        <end position="305"/>
    </location>
</feature>
<feature type="compositionally biased region" description="Polar residues" evidence="5">
    <location>
        <begin position="578"/>
        <end position="587"/>
    </location>
</feature>
<feature type="compositionally biased region" description="Basic and acidic residues" evidence="5">
    <location>
        <begin position="616"/>
        <end position="626"/>
    </location>
</feature>
<evidence type="ECO:0000256" key="2">
    <source>
        <dbReference type="ARBA" id="ARBA00022741"/>
    </source>
</evidence>
<feature type="domain" description="Protein kinase" evidence="6">
    <location>
        <begin position="660"/>
        <end position="923"/>
    </location>
</feature>
<dbReference type="SUPFAM" id="SSF56112">
    <property type="entry name" value="Protein kinase-like (PK-like)"/>
    <property type="match status" value="1"/>
</dbReference>
<dbReference type="EMBL" id="RWJN01000024">
    <property type="protein sequence ID" value="TCD70257.1"/>
    <property type="molecule type" value="Genomic_DNA"/>
</dbReference>
<name>A0A4V2MXJ3_9APHY</name>
<sequence length="928" mass="103598">MHDAVQIGTKRKRILSGTENVQANGRDHSVGARVKRRRADPDSSDEESSVMDVDEDDRWDVSDGSESDNASDSSATFLINEAQSRQLLRLRKDELIQLYQSAGLTEDAELLTKHEIVDAIVAARDEVAPLPPSSPPGAMDSGSSDYSSDGGNVAGGEETDIGYRLRNGLRRRATVQDMSRSPTRPGQERCYSLGDLDGQRLRNRTQPQRKGSLQYTGRRRGISNASSSRSSPTTSFASSSLPSPPATRTRSRKTSTDYSTAVPIVSTSSKGKGKAKQVEFSQDVEVQSISADEESDLTDLTEIEDSLPVPTTPSPRRLRSKGEKESTTRHVSVEIEDVDSPRRVTPARKAKNQVGSMRESSSEDEEEEDQLAEESDMDEEGDEEEVEATPKAVRRTPLRKRLRSRAHLLTPPSDGDDEGSDAESVDVTESVDGDEEEEVVEGAEDEEEDEEEGSEGTVVEEDEEAPISQPRTLRNGKVVGEEVQEELSEEEENEGSVDQDAASVDLDAEGDTEEEEEEDEPMEEDDDVDLTVATAKTLVRMRRDDLVRLCETRELDAVGTKPQLAEALLQWRDHHCSEISSPPSSTGTARPPSTARPRTRSHNTRSSSKTPPVLLRSERTHLDEPRTPPLSPHNKENEPEFELDLGSLGLDDREIPPEKLTKLEKIGSGGFKDVFIGKFKGRKVAIAEFRGQLNAMDIKELKLLGDFSHPNIVRFLGVSIPENTPRDTPVMIVSELCSNGDLFDYIRNVPPPTLYRALCIMLDIARGLAYLHNHKPPIIHRDCKSSNILITSKGVAKLTDFGLAKVKQSTRSMMRSLVGTVNWQAPELWHAKPQYNHKVDTFACAMVFWEILQWHIPSKKFPWEGMNEHAIYDIVGARRQRPSVSGLRKHWCPEIVDLIELMWQHDYDERPDMNEVVEELERLVQQYR</sequence>
<keyword evidence="8" id="KW-1185">Reference proteome</keyword>
<feature type="compositionally biased region" description="Acidic residues" evidence="5">
    <location>
        <begin position="362"/>
        <end position="387"/>
    </location>
</feature>
<evidence type="ECO:0000256" key="5">
    <source>
        <dbReference type="SAM" id="MobiDB-lite"/>
    </source>
</evidence>
<keyword evidence="4" id="KW-0067">ATP-binding</keyword>
<dbReference type="InterPro" id="IPR051681">
    <property type="entry name" value="Ser/Thr_Kinases-Pseudokinases"/>
</dbReference>
<dbReference type="InterPro" id="IPR011009">
    <property type="entry name" value="Kinase-like_dom_sf"/>
</dbReference>
<feature type="compositionally biased region" description="Acidic residues" evidence="5">
    <location>
        <begin position="482"/>
        <end position="497"/>
    </location>
</feature>
<dbReference type="Gene3D" id="1.10.510.10">
    <property type="entry name" value="Transferase(Phosphotransferase) domain 1"/>
    <property type="match status" value="1"/>
</dbReference>
<evidence type="ECO:0000313" key="7">
    <source>
        <dbReference type="EMBL" id="TCD70257.1"/>
    </source>
</evidence>
<feature type="compositionally biased region" description="Low complexity" evidence="5">
    <location>
        <begin position="222"/>
        <end position="241"/>
    </location>
</feature>
<evidence type="ECO:0000256" key="3">
    <source>
        <dbReference type="ARBA" id="ARBA00022777"/>
    </source>
</evidence>
<feature type="region of interest" description="Disordered" evidence="5">
    <location>
        <begin position="576"/>
        <end position="640"/>
    </location>
</feature>
<dbReference type="CDD" id="cd13999">
    <property type="entry name" value="STKc_MAP3K-like"/>
    <property type="match status" value="1"/>
</dbReference>
<keyword evidence="2" id="KW-0547">Nucleotide-binding</keyword>
<feature type="compositionally biased region" description="Acidic residues" evidence="5">
    <location>
        <begin position="414"/>
        <end position="465"/>
    </location>
</feature>
<organism evidence="7 8">
    <name type="scientific">Steccherinum ochraceum</name>
    <dbReference type="NCBI Taxonomy" id="92696"/>
    <lineage>
        <taxon>Eukaryota</taxon>
        <taxon>Fungi</taxon>
        <taxon>Dikarya</taxon>
        <taxon>Basidiomycota</taxon>
        <taxon>Agaricomycotina</taxon>
        <taxon>Agaricomycetes</taxon>
        <taxon>Polyporales</taxon>
        <taxon>Steccherinaceae</taxon>
        <taxon>Steccherinum</taxon>
    </lineage>
</organism>
<dbReference type="PROSITE" id="PS50011">
    <property type="entry name" value="PROTEIN_KINASE_DOM"/>
    <property type="match status" value="1"/>
</dbReference>
<feature type="compositionally biased region" description="Low complexity" evidence="5">
    <location>
        <begin position="140"/>
        <end position="151"/>
    </location>
</feature>
<reference evidence="7 8" key="1">
    <citation type="submission" date="2018-11" db="EMBL/GenBank/DDBJ databases">
        <title>Genome assembly of Steccherinum ochraceum LE-BIN_3174, the white-rot fungus of the Steccherinaceae family (The Residual Polyporoid clade, Polyporales, Basidiomycota).</title>
        <authorList>
            <person name="Fedorova T.V."/>
            <person name="Glazunova O.A."/>
            <person name="Landesman E.O."/>
            <person name="Moiseenko K.V."/>
            <person name="Psurtseva N.V."/>
            <person name="Savinova O.S."/>
            <person name="Shakhova N.V."/>
            <person name="Tyazhelova T.V."/>
            <person name="Vasina D.V."/>
        </authorList>
    </citation>
    <scope>NUCLEOTIDE SEQUENCE [LARGE SCALE GENOMIC DNA]</scope>
    <source>
        <strain evidence="7 8">LE-BIN_3174</strain>
    </source>
</reference>
<feature type="region of interest" description="Disordered" evidence="5">
    <location>
        <begin position="127"/>
        <end position="530"/>
    </location>
</feature>
<dbReference type="PANTHER" id="PTHR44329">
    <property type="entry name" value="SERINE/THREONINE-PROTEIN KINASE TNNI3K-RELATED"/>
    <property type="match status" value="1"/>
</dbReference>
<feature type="compositionally biased region" description="Polar residues" evidence="5">
    <location>
        <begin position="204"/>
        <end position="215"/>
    </location>
</feature>
<comment type="caution">
    <text evidence="7">The sequence shown here is derived from an EMBL/GenBank/DDBJ whole genome shotgun (WGS) entry which is preliminary data.</text>
</comment>
<evidence type="ECO:0000256" key="4">
    <source>
        <dbReference type="ARBA" id="ARBA00022840"/>
    </source>
</evidence>
<keyword evidence="3" id="KW-0418">Kinase</keyword>
<feature type="compositionally biased region" description="Basic residues" evidence="5">
    <location>
        <begin position="392"/>
        <end position="406"/>
    </location>
</feature>
<accession>A0A4V2MXJ3</accession>
<feature type="compositionally biased region" description="Basic and acidic residues" evidence="5">
    <location>
        <begin position="320"/>
        <end position="333"/>
    </location>
</feature>
<keyword evidence="1" id="KW-0808">Transferase</keyword>
<feature type="region of interest" description="Disordered" evidence="5">
    <location>
        <begin position="1"/>
        <end position="76"/>
    </location>
</feature>
<evidence type="ECO:0000313" key="8">
    <source>
        <dbReference type="Proteomes" id="UP000292702"/>
    </source>
</evidence>
<evidence type="ECO:0000256" key="1">
    <source>
        <dbReference type="ARBA" id="ARBA00022679"/>
    </source>
</evidence>
<feature type="compositionally biased region" description="Acidic residues" evidence="5">
    <location>
        <begin position="42"/>
        <end position="66"/>
    </location>
</feature>
<proteinExistence type="predicted"/>
<dbReference type="PANTHER" id="PTHR44329:SF288">
    <property type="entry name" value="MITOGEN-ACTIVATED PROTEIN KINASE KINASE KINASE 20"/>
    <property type="match status" value="1"/>
</dbReference>
<feature type="compositionally biased region" description="Acidic residues" evidence="5">
    <location>
        <begin position="506"/>
        <end position="529"/>
    </location>
</feature>
<gene>
    <name evidence="7" type="ORF">EIP91_004158</name>
</gene>
<dbReference type="GO" id="GO:0005524">
    <property type="term" value="F:ATP binding"/>
    <property type="evidence" value="ECO:0007669"/>
    <property type="project" value="UniProtKB-KW"/>
</dbReference>
<dbReference type="STRING" id="92696.A0A4V2MXJ3"/>
<protein>
    <recommendedName>
        <fullName evidence="6">Protein kinase domain-containing protein</fullName>
    </recommendedName>
</protein>